<dbReference type="Gene3D" id="3.30.450.20">
    <property type="entry name" value="PAS domain"/>
    <property type="match status" value="1"/>
</dbReference>
<dbReference type="Pfam" id="PF02518">
    <property type="entry name" value="HATPase_c"/>
    <property type="match status" value="1"/>
</dbReference>
<dbReference type="PRINTS" id="PR00344">
    <property type="entry name" value="BCTRLSENSOR"/>
</dbReference>
<dbReference type="InterPro" id="IPR004358">
    <property type="entry name" value="Sig_transdc_His_kin-like_C"/>
</dbReference>
<protein>
    <recommendedName>
        <fullName evidence="3">histidine kinase</fullName>
        <ecNumber evidence="3">2.7.13.3</ecNumber>
    </recommendedName>
</protein>
<evidence type="ECO:0000256" key="5">
    <source>
        <dbReference type="ARBA" id="ARBA00022679"/>
    </source>
</evidence>
<keyword evidence="15" id="KW-1185">Reference proteome</keyword>
<dbReference type="InterPro" id="IPR003661">
    <property type="entry name" value="HisK_dim/P_dom"/>
</dbReference>
<keyword evidence="5" id="KW-0808">Transferase</keyword>
<dbReference type="InterPro" id="IPR003594">
    <property type="entry name" value="HATPase_dom"/>
</dbReference>
<dbReference type="OrthoDB" id="9813151at2"/>
<comment type="subcellular location">
    <subcellularLocation>
        <location evidence="2">Membrane</location>
    </subcellularLocation>
</comment>
<dbReference type="InterPro" id="IPR050351">
    <property type="entry name" value="BphY/WalK/GraS-like"/>
</dbReference>
<dbReference type="PANTHER" id="PTHR42878">
    <property type="entry name" value="TWO-COMPONENT HISTIDINE KINASE"/>
    <property type="match status" value="1"/>
</dbReference>
<dbReference type="CDD" id="cd00075">
    <property type="entry name" value="HATPase"/>
    <property type="match status" value="1"/>
</dbReference>
<comment type="catalytic activity">
    <reaction evidence="1">
        <text>ATP + protein L-histidine = ADP + protein N-phospho-L-histidine.</text>
        <dbReference type="EC" id="2.7.13.3"/>
    </reaction>
</comment>
<dbReference type="GO" id="GO:0030295">
    <property type="term" value="F:protein kinase activator activity"/>
    <property type="evidence" value="ECO:0007669"/>
    <property type="project" value="TreeGrafter"/>
</dbReference>
<dbReference type="SMART" id="SM00387">
    <property type="entry name" value="HATPase_c"/>
    <property type="match status" value="1"/>
</dbReference>
<keyword evidence="10 11" id="KW-0472">Membrane</keyword>
<dbReference type="PROSITE" id="PS50109">
    <property type="entry name" value="HIS_KIN"/>
    <property type="match status" value="1"/>
</dbReference>
<evidence type="ECO:0000256" key="4">
    <source>
        <dbReference type="ARBA" id="ARBA00022553"/>
    </source>
</evidence>
<dbReference type="Gene3D" id="1.10.287.130">
    <property type="match status" value="1"/>
</dbReference>
<dbReference type="GO" id="GO:0005524">
    <property type="term" value="F:ATP binding"/>
    <property type="evidence" value="ECO:0007669"/>
    <property type="project" value="UniProtKB-KW"/>
</dbReference>
<dbReference type="EC" id="2.7.13.3" evidence="3"/>
<evidence type="ECO:0000256" key="11">
    <source>
        <dbReference type="SAM" id="Phobius"/>
    </source>
</evidence>
<dbReference type="EMBL" id="CM001368">
    <property type="protein sequence ID" value="EHJ48164.1"/>
    <property type="molecule type" value="Genomic_DNA"/>
</dbReference>
<dbReference type="eggNOG" id="COG5002">
    <property type="taxonomic scope" value="Bacteria"/>
</dbReference>
<dbReference type="HOGENOM" id="CLU_000445_89_2_7"/>
<dbReference type="InterPro" id="IPR036890">
    <property type="entry name" value="HATPase_C_sf"/>
</dbReference>
<feature type="transmembrane region" description="Helical" evidence="11">
    <location>
        <begin position="40"/>
        <end position="57"/>
    </location>
</feature>
<dbReference type="PROSITE" id="PS50885">
    <property type="entry name" value="HAMP"/>
    <property type="match status" value="1"/>
</dbReference>
<evidence type="ECO:0000256" key="1">
    <source>
        <dbReference type="ARBA" id="ARBA00000085"/>
    </source>
</evidence>
<dbReference type="SMART" id="SM00304">
    <property type="entry name" value="HAMP"/>
    <property type="match status" value="1"/>
</dbReference>
<dbReference type="GO" id="GO:0000156">
    <property type="term" value="F:phosphorelay response regulator activity"/>
    <property type="evidence" value="ECO:0007669"/>
    <property type="project" value="TreeGrafter"/>
</dbReference>
<dbReference type="InterPro" id="IPR005467">
    <property type="entry name" value="His_kinase_dom"/>
</dbReference>
<keyword evidence="7 14" id="KW-0418">Kinase</keyword>
<dbReference type="SUPFAM" id="SSF55785">
    <property type="entry name" value="PYP-like sensor domain (PAS domain)"/>
    <property type="match status" value="1"/>
</dbReference>
<dbReference type="InterPro" id="IPR003660">
    <property type="entry name" value="HAMP_dom"/>
</dbReference>
<organism evidence="14 15">
    <name type="scientific">Solidesulfovibrio carbinoliphilus subsp. oakridgensis</name>
    <dbReference type="NCBI Taxonomy" id="694327"/>
    <lineage>
        <taxon>Bacteria</taxon>
        <taxon>Pseudomonadati</taxon>
        <taxon>Thermodesulfobacteriota</taxon>
        <taxon>Desulfovibrionia</taxon>
        <taxon>Desulfovibrionales</taxon>
        <taxon>Desulfovibrionaceae</taxon>
        <taxon>Solidesulfovibrio</taxon>
    </lineage>
</organism>
<dbReference type="Proteomes" id="UP000004662">
    <property type="component" value="Chromosome"/>
</dbReference>
<keyword evidence="8" id="KW-0067">ATP-binding</keyword>
<gene>
    <name evidence="14" type="ORF">DFW101_2158</name>
</gene>
<evidence type="ECO:0000313" key="14">
    <source>
        <dbReference type="EMBL" id="EHJ48164.1"/>
    </source>
</evidence>
<dbReference type="Pfam" id="PF00672">
    <property type="entry name" value="HAMP"/>
    <property type="match status" value="1"/>
</dbReference>
<evidence type="ECO:0000256" key="6">
    <source>
        <dbReference type="ARBA" id="ARBA00022741"/>
    </source>
</evidence>
<dbReference type="Pfam" id="PF00512">
    <property type="entry name" value="HisKA"/>
    <property type="match status" value="1"/>
</dbReference>
<dbReference type="SUPFAM" id="SSF47384">
    <property type="entry name" value="Homodimeric domain of signal transducing histidine kinase"/>
    <property type="match status" value="1"/>
</dbReference>
<evidence type="ECO:0000256" key="2">
    <source>
        <dbReference type="ARBA" id="ARBA00004370"/>
    </source>
</evidence>
<dbReference type="PANTHER" id="PTHR42878:SF7">
    <property type="entry name" value="SENSOR HISTIDINE KINASE GLRK"/>
    <property type="match status" value="1"/>
</dbReference>
<dbReference type="Gene3D" id="3.30.565.10">
    <property type="entry name" value="Histidine kinase-like ATPase, C-terminal domain"/>
    <property type="match status" value="1"/>
</dbReference>
<feature type="domain" description="HAMP" evidence="13">
    <location>
        <begin position="58"/>
        <end position="110"/>
    </location>
</feature>
<dbReference type="SUPFAM" id="SSF55874">
    <property type="entry name" value="ATPase domain of HSP90 chaperone/DNA topoisomerase II/histidine kinase"/>
    <property type="match status" value="1"/>
</dbReference>
<dbReference type="RefSeq" id="WP_009181545.1">
    <property type="nucleotide sequence ID" value="NZ_CM001368.1"/>
</dbReference>
<name>G7Q9C1_9BACT</name>
<dbReference type="GO" id="GO:0016020">
    <property type="term" value="C:membrane"/>
    <property type="evidence" value="ECO:0007669"/>
    <property type="project" value="UniProtKB-SubCell"/>
</dbReference>
<evidence type="ECO:0000256" key="9">
    <source>
        <dbReference type="ARBA" id="ARBA00023012"/>
    </source>
</evidence>
<sequence length="495" mass="52040">MASPATLGLRAAGACLAVTAVCLAVPELLPADAGRPERLTAAGAALVLAGAVFWFLGRRLSGSLAEVIAVARAIGDGDYRHRLHLSPGGGLAALAEAINHMARRIESHIATITDQKTQLEAILDGMREGVMVLDAAGKVRVANPALRRIAPGAGSVAGRRPIEVAPSPELQLACDRLLGDGDCPPALAVEVELGPGRFYEVSLVRLGREPAGQSHEPGAVLVFHDVSETRRLSRVRRDFAANVTHEMRTPLTSIKGYAETLLAAAPELAPEKRRFVDVILKNANHMSKMVGDILTLARLEEEPAADGPEAGGKAAAGALPRARADAAAALADAVRECEPLAEARRLVFDNRLPEGGLTVACDSGQLTQVWRNLLENATRFAPEGSPIAMTAEPDPAGGSVTFGVLDKGPGIPPEERQRVFERFYRVERHRSKTPGSTGLGLAIAKHIVERHGGRIWVDRARGDMTGAAFHFTLPAAGPDDGAPAPVCLGPSAESS</sequence>
<keyword evidence="9" id="KW-0902">Two-component regulatory system</keyword>
<reference evidence="15" key="1">
    <citation type="journal article" date="2015" name="Genome Announc.">
        <title>High-Quality Draft Genome Sequence of Desulfovibrio carbinoliphilus FW-101-2B, an Organic Acid-Oxidizing Sulfate-Reducing Bacterium Isolated from Uranium(VI)-Contaminated Groundwater.</title>
        <authorList>
            <person name="Ramsay B.D."/>
            <person name="Hwang C."/>
            <person name="Woo H.L."/>
            <person name="Carroll S.L."/>
            <person name="Lucas S."/>
            <person name="Han J."/>
            <person name="Lapidus A.L."/>
            <person name="Cheng J.F."/>
            <person name="Goodwin L.A."/>
            <person name="Pitluck S."/>
            <person name="Peters L."/>
            <person name="Chertkov O."/>
            <person name="Held B."/>
            <person name="Detter J.C."/>
            <person name="Han C.S."/>
            <person name="Tapia R."/>
            <person name="Land M.L."/>
            <person name="Hauser L.J."/>
            <person name="Kyrpides N.C."/>
            <person name="Ivanova N.N."/>
            <person name="Mikhailova N."/>
            <person name="Pagani I."/>
            <person name="Woyke T."/>
            <person name="Arkin A.P."/>
            <person name="Dehal P."/>
            <person name="Chivian D."/>
            <person name="Criddle C.S."/>
            <person name="Wu W."/>
            <person name="Chakraborty R."/>
            <person name="Hazen T.C."/>
            <person name="Fields M.W."/>
        </authorList>
    </citation>
    <scope>NUCLEOTIDE SEQUENCE [LARGE SCALE GENOMIC DNA]</scope>
    <source>
        <strain evidence="15">FW-101-2B</strain>
    </source>
</reference>
<dbReference type="InterPro" id="IPR035965">
    <property type="entry name" value="PAS-like_dom_sf"/>
</dbReference>
<dbReference type="Gene3D" id="6.10.340.10">
    <property type="match status" value="1"/>
</dbReference>
<keyword evidence="11" id="KW-1133">Transmembrane helix</keyword>
<dbReference type="FunFam" id="3.30.565.10:FF:000006">
    <property type="entry name" value="Sensor histidine kinase WalK"/>
    <property type="match status" value="1"/>
</dbReference>
<keyword evidence="11" id="KW-0812">Transmembrane</keyword>
<evidence type="ECO:0000256" key="3">
    <source>
        <dbReference type="ARBA" id="ARBA00012438"/>
    </source>
</evidence>
<keyword evidence="6" id="KW-0547">Nucleotide-binding</keyword>
<evidence type="ECO:0000313" key="15">
    <source>
        <dbReference type="Proteomes" id="UP000004662"/>
    </source>
</evidence>
<evidence type="ECO:0000256" key="10">
    <source>
        <dbReference type="ARBA" id="ARBA00023136"/>
    </source>
</evidence>
<proteinExistence type="predicted"/>
<keyword evidence="4" id="KW-0597">Phosphoprotein</keyword>
<evidence type="ECO:0000256" key="8">
    <source>
        <dbReference type="ARBA" id="ARBA00022840"/>
    </source>
</evidence>
<accession>G7Q9C1</accession>
<dbReference type="GO" id="GO:0007234">
    <property type="term" value="P:osmosensory signaling via phosphorelay pathway"/>
    <property type="evidence" value="ECO:0007669"/>
    <property type="project" value="TreeGrafter"/>
</dbReference>
<evidence type="ECO:0000256" key="7">
    <source>
        <dbReference type="ARBA" id="ARBA00022777"/>
    </source>
</evidence>
<dbReference type="STRING" id="694327.DFW101_2158"/>
<dbReference type="GO" id="GO:0000155">
    <property type="term" value="F:phosphorelay sensor kinase activity"/>
    <property type="evidence" value="ECO:0007669"/>
    <property type="project" value="InterPro"/>
</dbReference>
<evidence type="ECO:0000259" key="12">
    <source>
        <dbReference type="PROSITE" id="PS50109"/>
    </source>
</evidence>
<dbReference type="CDD" id="cd06225">
    <property type="entry name" value="HAMP"/>
    <property type="match status" value="1"/>
</dbReference>
<evidence type="ECO:0000259" key="13">
    <source>
        <dbReference type="PROSITE" id="PS50885"/>
    </source>
</evidence>
<dbReference type="AlphaFoldDB" id="G7Q9C1"/>
<dbReference type="SMART" id="SM00388">
    <property type="entry name" value="HisKA"/>
    <property type="match status" value="1"/>
</dbReference>
<dbReference type="FunFam" id="1.10.287.130:FF:000001">
    <property type="entry name" value="Two-component sensor histidine kinase"/>
    <property type="match status" value="1"/>
</dbReference>
<dbReference type="CDD" id="cd00082">
    <property type="entry name" value="HisKA"/>
    <property type="match status" value="1"/>
</dbReference>
<feature type="domain" description="Histidine kinase" evidence="12">
    <location>
        <begin position="242"/>
        <end position="477"/>
    </location>
</feature>
<dbReference type="InterPro" id="IPR036097">
    <property type="entry name" value="HisK_dim/P_sf"/>
</dbReference>